<gene>
    <name evidence="1" type="primary">OJ1134_E08.27</name>
</gene>
<evidence type="ECO:0000313" key="1">
    <source>
        <dbReference type="EMBL" id="BAD16500.1"/>
    </source>
</evidence>
<sequence>MRERVSFSHLVDQILKFKLFHFITTDPANVDELSVMNTSNLSRRPSPLTAIAQCIAYANQFFCWKRNKKTKTNVGRKKAKGAIDAQAAAVDLQANTHQEQEQLQRKKQLQNHKCMQHKLAVLDQSLGKA</sequence>
<evidence type="ECO:0000313" key="2">
    <source>
        <dbReference type="Proteomes" id="UP000000763"/>
    </source>
</evidence>
<dbReference type="EMBL" id="AP005860">
    <property type="protein sequence ID" value="BAD16500.1"/>
    <property type="molecule type" value="Genomic_DNA"/>
</dbReference>
<accession>Q6YUM5</accession>
<organism evidence="1 2">
    <name type="scientific">Oryza sativa subsp. japonica</name>
    <name type="common">Rice</name>
    <dbReference type="NCBI Taxonomy" id="39947"/>
    <lineage>
        <taxon>Eukaryota</taxon>
        <taxon>Viridiplantae</taxon>
        <taxon>Streptophyta</taxon>
        <taxon>Embryophyta</taxon>
        <taxon>Tracheophyta</taxon>
        <taxon>Spermatophyta</taxon>
        <taxon>Magnoliopsida</taxon>
        <taxon>Liliopsida</taxon>
        <taxon>Poales</taxon>
        <taxon>Poaceae</taxon>
        <taxon>BOP clade</taxon>
        <taxon>Oryzoideae</taxon>
        <taxon>Oryzeae</taxon>
        <taxon>Oryzinae</taxon>
        <taxon>Oryza</taxon>
        <taxon>Oryza sativa</taxon>
    </lineage>
</organism>
<protein>
    <submittedName>
        <fullName evidence="1">Uncharacterized protein</fullName>
    </submittedName>
</protein>
<reference evidence="2" key="2">
    <citation type="journal article" date="2008" name="Nucleic Acids Res.">
        <title>The rice annotation project database (RAP-DB): 2008 update.</title>
        <authorList>
            <consortium name="The rice annotation project (RAP)"/>
        </authorList>
    </citation>
    <scope>GENOME REANNOTATION</scope>
    <source>
        <strain evidence="2">cv. Nipponbare</strain>
    </source>
</reference>
<dbReference type="AlphaFoldDB" id="Q6YUM5"/>
<name>Q6YUM5_ORYSJ</name>
<proteinExistence type="predicted"/>
<dbReference type="Proteomes" id="UP000000763">
    <property type="component" value="Chromosome 9"/>
</dbReference>
<reference evidence="2" key="1">
    <citation type="journal article" date="2005" name="Nature">
        <title>The map-based sequence of the rice genome.</title>
        <authorList>
            <consortium name="International rice genome sequencing project (IRGSP)"/>
            <person name="Matsumoto T."/>
            <person name="Wu J."/>
            <person name="Kanamori H."/>
            <person name="Katayose Y."/>
            <person name="Fujisawa M."/>
            <person name="Namiki N."/>
            <person name="Mizuno H."/>
            <person name="Yamamoto K."/>
            <person name="Antonio B.A."/>
            <person name="Baba T."/>
            <person name="Sakata K."/>
            <person name="Nagamura Y."/>
            <person name="Aoki H."/>
            <person name="Arikawa K."/>
            <person name="Arita K."/>
            <person name="Bito T."/>
            <person name="Chiden Y."/>
            <person name="Fujitsuka N."/>
            <person name="Fukunaka R."/>
            <person name="Hamada M."/>
            <person name="Harada C."/>
            <person name="Hayashi A."/>
            <person name="Hijishita S."/>
            <person name="Honda M."/>
            <person name="Hosokawa S."/>
            <person name="Ichikawa Y."/>
            <person name="Idonuma A."/>
            <person name="Iijima M."/>
            <person name="Ikeda M."/>
            <person name="Ikeno M."/>
            <person name="Ito K."/>
            <person name="Ito S."/>
            <person name="Ito T."/>
            <person name="Ito Y."/>
            <person name="Ito Y."/>
            <person name="Iwabuchi A."/>
            <person name="Kamiya K."/>
            <person name="Karasawa W."/>
            <person name="Kurita K."/>
            <person name="Katagiri S."/>
            <person name="Kikuta A."/>
            <person name="Kobayashi H."/>
            <person name="Kobayashi N."/>
            <person name="Machita K."/>
            <person name="Maehara T."/>
            <person name="Masukawa M."/>
            <person name="Mizubayashi T."/>
            <person name="Mukai Y."/>
            <person name="Nagasaki H."/>
            <person name="Nagata Y."/>
            <person name="Naito S."/>
            <person name="Nakashima M."/>
            <person name="Nakama Y."/>
            <person name="Nakamichi Y."/>
            <person name="Nakamura M."/>
            <person name="Meguro A."/>
            <person name="Negishi M."/>
            <person name="Ohta I."/>
            <person name="Ohta T."/>
            <person name="Okamoto M."/>
            <person name="Ono N."/>
            <person name="Saji S."/>
            <person name="Sakaguchi M."/>
            <person name="Sakai K."/>
            <person name="Shibata M."/>
            <person name="Shimokawa T."/>
            <person name="Song J."/>
            <person name="Takazaki Y."/>
            <person name="Terasawa K."/>
            <person name="Tsugane M."/>
            <person name="Tsuji K."/>
            <person name="Ueda S."/>
            <person name="Waki K."/>
            <person name="Yamagata H."/>
            <person name="Yamamoto M."/>
            <person name="Yamamoto S."/>
            <person name="Yamane H."/>
            <person name="Yoshiki S."/>
            <person name="Yoshihara R."/>
            <person name="Yukawa K."/>
            <person name="Zhong H."/>
            <person name="Yano M."/>
            <person name="Yuan Q."/>
            <person name="Ouyang S."/>
            <person name="Liu J."/>
            <person name="Jones K.M."/>
            <person name="Gansberger K."/>
            <person name="Moffat K."/>
            <person name="Hill J."/>
            <person name="Bera J."/>
            <person name="Fadrosh D."/>
            <person name="Jin S."/>
            <person name="Johri S."/>
            <person name="Kim M."/>
            <person name="Overton L."/>
            <person name="Reardon M."/>
            <person name="Tsitrin T."/>
            <person name="Vuong H."/>
            <person name="Weaver B."/>
            <person name="Ciecko A."/>
            <person name="Tallon L."/>
            <person name="Jackson J."/>
            <person name="Pai G."/>
            <person name="Aken S.V."/>
            <person name="Utterback T."/>
            <person name="Reidmuller S."/>
            <person name="Feldblyum T."/>
            <person name="Hsiao J."/>
            <person name="Zismann V."/>
            <person name="Iobst S."/>
            <person name="de Vazeille A.R."/>
            <person name="Buell C.R."/>
            <person name="Ying K."/>
            <person name="Li Y."/>
            <person name="Lu T."/>
            <person name="Huang Y."/>
            <person name="Zhao Q."/>
            <person name="Feng Q."/>
            <person name="Zhang L."/>
            <person name="Zhu J."/>
            <person name="Weng Q."/>
            <person name="Mu J."/>
            <person name="Lu Y."/>
            <person name="Fan D."/>
            <person name="Liu Y."/>
            <person name="Guan J."/>
            <person name="Zhang Y."/>
            <person name="Yu S."/>
            <person name="Liu X."/>
            <person name="Zhang Y."/>
            <person name="Hong G."/>
            <person name="Han B."/>
            <person name="Choisne N."/>
            <person name="Demange N."/>
            <person name="Orjeda G."/>
            <person name="Samain S."/>
            <person name="Cattolico L."/>
            <person name="Pelletier E."/>
            <person name="Couloux A."/>
            <person name="Segurens B."/>
            <person name="Wincker P."/>
            <person name="D'Hont A."/>
            <person name="Scarpelli C."/>
            <person name="Weissenbach J."/>
            <person name="Salanoubat M."/>
            <person name="Quetier F."/>
            <person name="Yu Y."/>
            <person name="Kim H.R."/>
            <person name="Rambo T."/>
            <person name="Currie J."/>
            <person name="Collura K."/>
            <person name="Luo M."/>
            <person name="Yang T."/>
            <person name="Ammiraju J.S.S."/>
            <person name="Engler F."/>
            <person name="Soderlund C."/>
            <person name="Wing R.A."/>
            <person name="Palmer L.E."/>
            <person name="de la Bastide M."/>
            <person name="Spiegel L."/>
            <person name="Nascimento L."/>
            <person name="Zutavern T."/>
            <person name="O'Shaughnessy A."/>
            <person name="Dike S."/>
            <person name="Dedhia N."/>
            <person name="Preston R."/>
            <person name="Balija V."/>
            <person name="McCombie W.R."/>
            <person name="Chow T."/>
            <person name="Chen H."/>
            <person name="Chung M."/>
            <person name="Chen C."/>
            <person name="Shaw J."/>
            <person name="Wu H."/>
            <person name="Hsiao K."/>
            <person name="Chao Y."/>
            <person name="Chu M."/>
            <person name="Cheng C."/>
            <person name="Hour A."/>
            <person name="Lee P."/>
            <person name="Lin S."/>
            <person name="Lin Y."/>
            <person name="Liou J."/>
            <person name="Liu S."/>
            <person name="Hsing Y."/>
            <person name="Raghuvanshi S."/>
            <person name="Mohanty A."/>
            <person name="Bharti A.K."/>
            <person name="Gaur A."/>
            <person name="Gupta V."/>
            <person name="Kumar D."/>
            <person name="Ravi V."/>
            <person name="Vij S."/>
            <person name="Kapur A."/>
            <person name="Khurana P."/>
            <person name="Khurana P."/>
            <person name="Khurana J.P."/>
            <person name="Tyagi A.K."/>
            <person name="Gaikwad K."/>
            <person name="Singh A."/>
            <person name="Dalal V."/>
            <person name="Srivastava S."/>
            <person name="Dixit A."/>
            <person name="Pal A.K."/>
            <person name="Ghazi I.A."/>
            <person name="Yadav M."/>
            <person name="Pandit A."/>
            <person name="Bhargava A."/>
            <person name="Sureshbabu K."/>
            <person name="Batra K."/>
            <person name="Sharma T.R."/>
            <person name="Mohapatra T."/>
            <person name="Singh N.K."/>
            <person name="Messing J."/>
            <person name="Nelson A.B."/>
            <person name="Fuks G."/>
            <person name="Kavchok S."/>
            <person name="Keizer G."/>
            <person name="Linton E."/>
            <person name="Llaca V."/>
            <person name="Song R."/>
            <person name="Tanyolac B."/>
            <person name="Young S."/>
            <person name="Ho-Il K."/>
            <person name="Hahn J.H."/>
            <person name="Sangsakoo G."/>
            <person name="Vanavichit A."/>
            <person name="de Mattos Luiz.A.T."/>
            <person name="Zimmer P.D."/>
            <person name="Malone G."/>
            <person name="Dellagostin O."/>
            <person name="de Oliveira A.C."/>
            <person name="Bevan M."/>
            <person name="Bancroft I."/>
            <person name="Minx P."/>
            <person name="Cordum H."/>
            <person name="Wilson R."/>
            <person name="Cheng Z."/>
            <person name="Jin W."/>
            <person name="Jiang J."/>
            <person name="Leong S.A."/>
            <person name="Iwama H."/>
            <person name="Gojobori T."/>
            <person name="Itoh T."/>
            <person name="Niimura Y."/>
            <person name="Fujii Y."/>
            <person name="Habara T."/>
            <person name="Sakai H."/>
            <person name="Sato Y."/>
            <person name="Wilson G."/>
            <person name="Kumar K."/>
            <person name="McCouch S."/>
            <person name="Juretic N."/>
            <person name="Hoen D."/>
            <person name="Wright S."/>
            <person name="Bruskiewich R."/>
            <person name="Bureau T."/>
            <person name="Miyao A."/>
            <person name="Hirochika H."/>
            <person name="Nishikawa T."/>
            <person name="Kadowaki K."/>
            <person name="Sugiura M."/>
            <person name="Burr B."/>
            <person name="Sasaki T."/>
        </authorList>
    </citation>
    <scope>NUCLEOTIDE SEQUENCE [LARGE SCALE GENOMIC DNA]</scope>
    <source>
        <strain evidence="2">cv. Nipponbare</strain>
    </source>
</reference>